<keyword evidence="3" id="KW-1185">Reference proteome</keyword>
<gene>
    <name evidence="2" type="ORF">CYMTET_8284</name>
</gene>
<dbReference type="EMBL" id="LGRX02002531">
    <property type="protein sequence ID" value="KAK3284052.1"/>
    <property type="molecule type" value="Genomic_DNA"/>
</dbReference>
<comment type="caution">
    <text evidence="2">The sequence shown here is derived from an EMBL/GenBank/DDBJ whole genome shotgun (WGS) entry which is preliminary data.</text>
</comment>
<dbReference type="SMART" id="SM00271">
    <property type="entry name" value="DnaJ"/>
    <property type="match status" value="1"/>
</dbReference>
<evidence type="ECO:0000259" key="1">
    <source>
        <dbReference type="PROSITE" id="PS50076"/>
    </source>
</evidence>
<dbReference type="Proteomes" id="UP001190700">
    <property type="component" value="Unassembled WGS sequence"/>
</dbReference>
<dbReference type="InterPro" id="IPR050817">
    <property type="entry name" value="DjlA_DnaK_co-chaperone"/>
</dbReference>
<dbReference type="AlphaFoldDB" id="A0AAE0GTU4"/>
<dbReference type="InterPro" id="IPR001623">
    <property type="entry name" value="DnaJ_domain"/>
</dbReference>
<proteinExistence type="predicted"/>
<name>A0AAE0GTU4_9CHLO</name>
<accession>A0AAE0GTU4</accession>
<evidence type="ECO:0000313" key="2">
    <source>
        <dbReference type="EMBL" id="KAK3284052.1"/>
    </source>
</evidence>
<dbReference type="PROSITE" id="PS00636">
    <property type="entry name" value="DNAJ_1"/>
    <property type="match status" value="1"/>
</dbReference>
<dbReference type="PANTHER" id="PTHR24074">
    <property type="entry name" value="CO-CHAPERONE PROTEIN DJLA"/>
    <property type="match status" value="1"/>
</dbReference>
<organism evidence="2 3">
    <name type="scientific">Cymbomonas tetramitiformis</name>
    <dbReference type="NCBI Taxonomy" id="36881"/>
    <lineage>
        <taxon>Eukaryota</taxon>
        <taxon>Viridiplantae</taxon>
        <taxon>Chlorophyta</taxon>
        <taxon>Pyramimonadophyceae</taxon>
        <taxon>Pyramimonadales</taxon>
        <taxon>Pyramimonadaceae</taxon>
        <taxon>Cymbomonas</taxon>
    </lineage>
</organism>
<sequence length="197" mass="21960">MVWVPSLALGSACVEEEGQDHQKEEDTSNRSEARLFAHLSCTPWRLDGASHDNTNDLDHMTLYDDLEVAPECTSEEIRKQYLRLSLKYHPDKNKDNSEASTARFVRLCNAYEVLSDPSKKAAYDQEIAAGISTGAFVRHPEETSVPSADNLERAFGVFQSVVEALALSNGVCLFRQTRGTPATVPTGYCLIFVLLFW</sequence>
<reference evidence="2 3" key="1">
    <citation type="journal article" date="2015" name="Genome Biol. Evol.">
        <title>Comparative Genomics of a Bacterivorous Green Alga Reveals Evolutionary Causalities and Consequences of Phago-Mixotrophic Mode of Nutrition.</title>
        <authorList>
            <person name="Burns J.A."/>
            <person name="Paasch A."/>
            <person name="Narechania A."/>
            <person name="Kim E."/>
        </authorList>
    </citation>
    <scope>NUCLEOTIDE SEQUENCE [LARGE SCALE GENOMIC DNA]</scope>
    <source>
        <strain evidence="2 3">PLY_AMNH</strain>
    </source>
</reference>
<dbReference type="Gene3D" id="1.10.287.110">
    <property type="entry name" value="DnaJ domain"/>
    <property type="match status" value="1"/>
</dbReference>
<dbReference type="PROSITE" id="PS50076">
    <property type="entry name" value="DNAJ_2"/>
    <property type="match status" value="1"/>
</dbReference>
<dbReference type="InterPro" id="IPR018253">
    <property type="entry name" value="DnaJ_domain_CS"/>
</dbReference>
<dbReference type="InterPro" id="IPR036869">
    <property type="entry name" value="J_dom_sf"/>
</dbReference>
<protein>
    <recommendedName>
        <fullName evidence="1">J domain-containing protein</fullName>
    </recommendedName>
</protein>
<dbReference type="SUPFAM" id="SSF46565">
    <property type="entry name" value="Chaperone J-domain"/>
    <property type="match status" value="1"/>
</dbReference>
<dbReference type="PRINTS" id="PR00625">
    <property type="entry name" value="JDOMAIN"/>
</dbReference>
<dbReference type="Pfam" id="PF00226">
    <property type="entry name" value="DnaJ"/>
    <property type="match status" value="1"/>
</dbReference>
<dbReference type="CDD" id="cd06257">
    <property type="entry name" value="DnaJ"/>
    <property type="match status" value="1"/>
</dbReference>
<evidence type="ECO:0000313" key="3">
    <source>
        <dbReference type="Proteomes" id="UP001190700"/>
    </source>
</evidence>
<feature type="domain" description="J" evidence="1">
    <location>
        <begin position="61"/>
        <end position="127"/>
    </location>
</feature>